<gene>
    <name evidence="1" type="ORF">SAMN04487996_11216</name>
</gene>
<dbReference type="AlphaFoldDB" id="A0A1G7ND48"/>
<evidence type="ECO:0000313" key="1">
    <source>
        <dbReference type="EMBL" id="SDF71876.1"/>
    </source>
</evidence>
<dbReference type="OrthoDB" id="965992at2"/>
<dbReference type="PROSITE" id="PS51257">
    <property type="entry name" value="PROKAR_LIPOPROTEIN"/>
    <property type="match status" value="1"/>
</dbReference>
<name>A0A1G7ND48_9BACT</name>
<dbReference type="RefSeq" id="WP_090153886.1">
    <property type="nucleotide sequence ID" value="NZ_FNAN01000012.1"/>
</dbReference>
<keyword evidence="2" id="KW-1185">Reference proteome</keyword>
<dbReference type="EMBL" id="FNAN01000012">
    <property type="protein sequence ID" value="SDF71876.1"/>
    <property type="molecule type" value="Genomic_DNA"/>
</dbReference>
<evidence type="ECO:0000313" key="2">
    <source>
        <dbReference type="Proteomes" id="UP000198748"/>
    </source>
</evidence>
<accession>A0A1G7ND48</accession>
<organism evidence="1 2">
    <name type="scientific">Dyadobacter soli</name>
    <dbReference type="NCBI Taxonomy" id="659014"/>
    <lineage>
        <taxon>Bacteria</taxon>
        <taxon>Pseudomonadati</taxon>
        <taxon>Bacteroidota</taxon>
        <taxon>Cytophagia</taxon>
        <taxon>Cytophagales</taxon>
        <taxon>Spirosomataceae</taxon>
        <taxon>Dyadobacter</taxon>
    </lineage>
</organism>
<protein>
    <submittedName>
        <fullName evidence="1">Uncharacterized protein</fullName>
    </submittedName>
</protein>
<proteinExistence type="predicted"/>
<dbReference type="Proteomes" id="UP000198748">
    <property type="component" value="Unassembled WGS sequence"/>
</dbReference>
<reference evidence="2" key="1">
    <citation type="submission" date="2016-10" db="EMBL/GenBank/DDBJ databases">
        <authorList>
            <person name="Varghese N."/>
            <person name="Submissions S."/>
        </authorList>
    </citation>
    <scope>NUCLEOTIDE SEQUENCE [LARGE SCALE GENOMIC DNA]</scope>
    <source>
        <strain evidence="2">DSM 25329</strain>
    </source>
</reference>
<sequence>MTRLLTPILILALAACDKTHIIDDEAARLRGDYPVQTYIINDDTLYSAGKINKIGVSEFKVAISRKTADTLSIGYFWAQGPKSGSLFVRQLQLSGHDGQYQLTMALKAPLFHEGTISGNVYTERTSLAGAGFVLLPKGYQPNEVSDPTGGTIKIVAQKQ</sequence>